<evidence type="ECO:0000256" key="7">
    <source>
        <dbReference type="ARBA" id="ARBA00022803"/>
    </source>
</evidence>
<evidence type="ECO:0000313" key="10">
    <source>
        <dbReference type="EMBL" id="CAG9137601.1"/>
    </source>
</evidence>
<dbReference type="PANTHER" id="PTHR45954">
    <property type="entry name" value="LD33695P"/>
    <property type="match status" value="1"/>
</dbReference>
<dbReference type="SUPFAM" id="SSF48452">
    <property type="entry name" value="TPR-like"/>
    <property type="match status" value="1"/>
</dbReference>
<feature type="compositionally biased region" description="Basic and acidic residues" evidence="9">
    <location>
        <begin position="194"/>
        <end position="212"/>
    </location>
</feature>
<dbReference type="GO" id="GO:0005938">
    <property type="term" value="C:cell cortex"/>
    <property type="evidence" value="ECO:0007669"/>
    <property type="project" value="TreeGrafter"/>
</dbReference>
<sequence>MRLNSIRTLGLAEELGDAAVEAQACYSLGNTYTLLREYRTAEEYHARHLAAARALHDRVGEGRCTGAAVEDALVGHSGNAHAALGNHEKALYYATEHYNISKELGDALGMATAQMNTSDLRKVLNLPDEEIPPAVCDDAGSPHTPFNALRITPDGKRDAMASKKPDKGRADSEDNPQESFFNLLTRCQSARMEDQRATLHSNKENRMKEAAKRAAAGGQDNSSSAAQTTDKTGAGATPAATGPKSETLVLRGAASAAPEDEFLDMLARVQVSILVVLCRSFGLNSLFLWRMVPRIKAPDWRTNVQNCLGRSPSPLRQCQTTILRTADARSGRPHGRPAGYGEMKHIS</sequence>
<evidence type="ECO:0000256" key="2">
    <source>
        <dbReference type="ARBA" id="ARBA00004496"/>
    </source>
</evidence>
<accession>A0A8S4GCH3</accession>
<keyword evidence="5" id="KW-0597">Phosphoprotein</keyword>
<keyword evidence="3" id="KW-1003">Cell membrane</keyword>
<comment type="caution">
    <text evidence="10">The sequence shown here is derived from an EMBL/GenBank/DDBJ whole genome shotgun (WGS) entry which is preliminary data.</text>
</comment>
<dbReference type="AlphaFoldDB" id="A0A8S4GCH3"/>
<dbReference type="InterPro" id="IPR003109">
    <property type="entry name" value="GoLoco_motif"/>
</dbReference>
<feature type="compositionally biased region" description="Basic and acidic residues" evidence="9">
    <location>
        <begin position="153"/>
        <end position="172"/>
    </location>
</feature>
<feature type="compositionally biased region" description="Low complexity" evidence="9">
    <location>
        <begin position="232"/>
        <end position="243"/>
    </location>
</feature>
<feature type="region of interest" description="Disordered" evidence="9">
    <location>
        <begin position="194"/>
        <end position="246"/>
    </location>
</feature>
<dbReference type="GO" id="GO:0005092">
    <property type="term" value="F:GDP-dissociation inhibitor activity"/>
    <property type="evidence" value="ECO:0007669"/>
    <property type="project" value="TreeGrafter"/>
</dbReference>
<dbReference type="InterPro" id="IPR052386">
    <property type="entry name" value="GPSM"/>
</dbReference>
<evidence type="ECO:0000313" key="11">
    <source>
        <dbReference type="Proteomes" id="UP000653454"/>
    </source>
</evidence>
<dbReference type="PANTHER" id="PTHR45954:SF1">
    <property type="entry name" value="LD33695P"/>
    <property type="match status" value="1"/>
</dbReference>
<dbReference type="Pfam" id="PF02188">
    <property type="entry name" value="GoLoco"/>
    <property type="match status" value="1"/>
</dbReference>
<feature type="region of interest" description="Disordered" evidence="9">
    <location>
        <begin position="134"/>
        <end position="177"/>
    </location>
</feature>
<dbReference type="PROSITE" id="PS50877">
    <property type="entry name" value="GOLOCO"/>
    <property type="match status" value="1"/>
</dbReference>
<dbReference type="Gene3D" id="1.25.40.10">
    <property type="entry name" value="Tetratricopeptide repeat domain"/>
    <property type="match status" value="1"/>
</dbReference>
<keyword evidence="11" id="KW-1185">Reference proteome</keyword>
<feature type="region of interest" description="Disordered" evidence="9">
    <location>
        <begin position="327"/>
        <end position="347"/>
    </location>
</feature>
<keyword evidence="8" id="KW-0472">Membrane</keyword>
<keyword evidence="6" id="KW-0677">Repeat</keyword>
<protein>
    <submittedName>
        <fullName evidence="10">(diamondback moth) hypothetical protein</fullName>
    </submittedName>
</protein>
<evidence type="ECO:0000256" key="4">
    <source>
        <dbReference type="ARBA" id="ARBA00022490"/>
    </source>
</evidence>
<reference evidence="10" key="1">
    <citation type="submission" date="2020-11" db="EMBL/GenBank/DDBJ databases">
        <authorList>
            <person name="Whiteford S."/>
        </authorList>
    </citation>
    <scope>NUCLEOTIDE SEQUENCE</scope>
</reference>
<proteinExistence type="predicted"/>
<dbReference type="SMART" id="SM00390">
    <property type="entry name" value="GoLoco"/>
    <property type="match status" value="1"/>
</dbReference>
<evidence type="ECO:0000256" key="3">
    <source>
        <dbReference type="ARBA" id="ARBA00022475"/>
    </source>
</evidence>
<organism evidence="10 11">
    <name type="scientific">Plutella xylostella</name>
    <name type="common">Diamondback moth</name>
    <name type="synonym">Plutella maculipennis</name>
    <dbReference type="NCBI Taxonomy" id="51655"/>
    <lineage>
        <taxon>Eukaryota</taxon>
        <taxon>Metazoa</taxon>
        <taxon>Ecdysozoa</taxon>
        <taxon>Arthropoda</taxon>
        <taxon>Hexapoda</taxon>
        <taxon>Insecta</taxon>
        <taxon>Pterygota</taxon>
        <taxon>Neoptera</taxon>
        <taxon>Endopterygota</taxon>
        <taxon>Lepidoptera</taxon>
        <taxon>Glossata</taxon>
        <taxon>Ditrysia</taxon>
        <taxon>Yponomeutoidea</taxon>
        <taxon>Plutellidae</taxon>
        <taxon>Plutella</taxon>
    </lineage>
</organism>
<dbReference type="Proteomes" id="UP000653454">
    <property type="component" value="Unassembled WGS sequence"/>
</dbReference>
<comment type="subcellular location">
    <subcellularLocation>
        <location evidence="2">Cytoplasm</location>
    </subcellularLocation>
    <subcellularLocation>
        <location evidence="1">Membrane</location>
    </subcellularLocation>
</comment>
<gene>
    <name evidence="10" type="ORF">PLXY2_LOCUS15854</name>
</gene>
<feature type="compositionally biased region" description="Polar residues" evidence="9">
    <location>
        <begin position="219"/>
        <end position="231"/>
    </location>
</feature>
<evidence type="ECO:0000256" key="9">
    <source>
        <dbReference type="SAM" id="MobiDB-lite"/>
    </source>
</evidence>
<keyword evidence="7" id="KW-0802">TPR repeat</keyword>
<dbReference type="GO" id="GO:0016020">
    <property type="term" value="C:membrane"/>
    <property type="evidence" value="ECO:0007669"/>
    <property type="project" value="UniProtKB-SubCell"/>
</dbReference>
<dbReference type="EMBL" id="CAJHNJ030000315">
    <property type="protein sequence ID" value="CAG9137601.1"/>
    <property type="molecule type" value="Genomic_DNA"/>
</dbReference>
<evidence type="ECO:0000256" key="1">
    <source>
        <dbReference type="ARBA" id="ARBA00004370"/>
    </source>
</evidence>
<dbReference type="InterPro" id="IPR011990">
    <property type="entry name" value="TPR-like_helical_dom_sf"/>
</dbReference>
<evidence type="ECO:0000256" key="8">
    <source>
        <dbReference type="ARBA" id="ARBA00023136"/>
    </source>
</evidence>
<keyword evidence="4" id="KW-0963">Cytoplasm</keyword>
<evidence type="ECO:0000256" key="6">
    <source>
        <dbReference type="ARBA" id="ARBA00022737"/>
    </source>
</evidence>
<dbReference type="GO" id="GO:0000132">
    <property type="term" value="P:establishment of mitotic spindle orientation"/>
    <property type="evidence" value="ECO:0007669"/>
    <property type="project" value="TreeGrafter"/>
</dbReference>
<evidence type="ECO:0000256" key="5">
    <source>
        <dbReference type="ARBA" id="ARBA00022553"/>
    </source>
</evidence>
<dbReference type="GO" id="GO:0001965">
    <property type="term" value="F:G-protein alpha-subunit binding"/>
    <property type="evidence" value="ECO:0007669"/>
    <property type="project" value="TreeGrafter"/>
</dbReference>
<name>A0A8S4GCH3_PLUXY</name>